<feature type="region of interest" description="Disordered" evidence="14">
    <location>
        <begin position="60"/>
        <end position="79"/>
    </location>
</feature>
<dbReference type="InterPro" id="IPR036388">
    <property type="entry name" value="WH-like_DNA-bd_sf"/>
</dbReference>
<evidence type="ECO:0000313" key="18">
    <source>
        <dbReference type="EMBL" id="MCI5756371.1"/>
    </source>
</evidence>
<evidence type="ECO:0000313" key="20">
    <source>
        <dbReference type="Proteomes" id="UP001139365"/>
    </source>
</evidence>
<keyword evidence="8 12" id="KW-0238">DNA-binding</keyword>
<name>R6TLB9_9BACT</name>
<dbReference type="GO" id="GO:0006281">
    <property type="term" value="P:DNA repair"/>
    <property type="evidence" value="ECO:0007669"/>
    <property type="project" value="UniProtKB-UniRule"/>
</dbReference>
<keyword evidence="10 12" id="KW-0234">DNA repair</keyword>
<evidence type="ECO:0000256" key="5">
    <source>
        <dbReference type="ARBA" id="ARBA00022801"/>
    </source>
</evidence>
<organism evidence="17 19">
    <name type="scientific">Candidatus Colimorpha enterica</name>
    <dbReference type="NCBI Taxonomy" id="3083063"/>
    <lineage>
        <taxon>Bacteria</taxon>
        <taxon>Pseudomonadati</taxon>
        <taxon>Bacteroidota</taxon>
        <taxon>Bacteroidia</taxon>
        <taxon>Bacteroidales</taxon>
        <taxon>Candidatus Colimorpha</taxon>
    </lineage>
</organism>
<dbReference type="GO" id="GO:0006508">
    <property type="term" value="P:proteolysis"/>
    <property type="evidence" value="ECO:0007669"/>
    <property type="project" value="InterPro"/>
</dbReference>
<comment type="subunit">
    <text evidence="12">Homodimer.</text>
</comment>
<dbReference type="EMBL" id="JALEMU010000143">
    <property type="protein sequence ID" value="MCI5756371.1"/>
    <property type="molecule type" value="Genomic_DNA"/>
</dbReference>
<evidence type="ECO:0000256" key="8">
    <source>
        <dbReference type="ARBA" id="ARBA00023125"/>
    </source>
</evidence>
<dbReference type="InterPro" id="IPR006197">
    <property type="entry name" value="Peptidase_S24_LexA"/>
</dbReference>
<dbReference type="GO" id="GO:0003677">
    <property type="term" value="F:DNA binding"/>
    <property type="evidence" value="ECO:0007669"/>
    <property type="project" value="UniProtKB-UniRule"/>
</dbReference>
<dbReference type="InterPro" id="IPR039418">
    <property type="entry name" value="LexA-like"/>
</dbReference>
<dbReference type="PRINTS" id="PR00726">
    <property type="entry name" value="LEXASERPTASE"/>
</dbReference>
<evidence type="ECO:0000313" key="17">
    <source>
        <dbReference type="EMBL" id="CDC73035.1"/>
    </source>
</evidence>
<dbReference type="InterPro" id="IPR036286">
    <property type="entry name" value="LexA/Signal_pep-like_sf"/>
</dbReference>
<dbReference type="InterPro" id="IPR006199">
    <property type="entry name" value="LexA_DNA-bd_dom"/>
</dbReference>
<comment type="caution">
    <text evidence="17">The sequence shown here is derived from an EMBL/GenBank/DDBJ whole genome shotgun (WGS) entry which is preliminary data.</text>
</comment>
<comment type="catalytic activity">
    <reaction evidence="12">
        <text>Hydrolysis of Ala-|-Gly bond in repressor LexA.</text>
        <dbReference type="EC" id="3.4.21.88"/>
    </reaction>
</comment>
<evidence type="ECO:0000259" key="16">
    <source>
        <dbReference type="Pfam" id="PF01726"/>
    </source>
</evidence>
<dbReference type="EC" id="3.4.21.88" evidence="12"/>
<dbReference type="PANTHER" id="PTHR33516">
    <property type="entry name" value="LEXA REPRESSOR"/>
    <property type="match status" value="1"/>
</dbReference>
<dbReference type="GO" id="GO:0009432">
    <property type="term" value="P:SOS response"/>
    <property type="evidence" value="ECO:0007669"/>
    <property type="project" value="UniProtKB-UniRule"/>
</dbReference>
<evidence type="ECO:0000256" key="14">
    <source>
        <dbReference type="SAM" id="MobiDB-lite"/>
    </source>
</evidence>
<evidence type="ECO:0000256" key="1">
    <source>
        <dbReference type="ARBA" id="ARBA00007484"/>
    </source>
</evidence>
<feature type="active site" description="For autocatalytic cleavage activity" evidence="12">
    <location>
        <position position="165"/>
    </location>
</feature>
<feature type="DNA-binding region" description="H-T-H motif" evidence="12">
    <location>
        <begin position="30"/>
        <end position="50"/>
    </location>
</feature>
<dbReference type="HAMAP" id="MF_00015">
    <property type="entry name" value="LexA"/>
    <property type="match status" value="1"/>
</dbReference>
<dbReference type="GO" id="GO:0006260">
    <property type="term" value="P:DNA replication"/>
    <property type="evidence" value="ECO:0007669"/>
    <property type="project" value="UniProtKB-UniRule"/>
</dbReference>
<dbReference type="CDD" id="cd06529">
    <property type="entry name" value="S24_LexA-like"/>
    <property type="match status" value="1"/>
</dbReference>
<feature type="domain" description="LexA repressor DNA-binding" evidence="16">
    <location>
        <begin position="8"/>
        <end position="67"/>
    </location>
</feature>
<feature type="compositionally biased region" description="Basic and acidic residues" evidence="14">
    <location>
        <begin position="60"/>
        <end position="72"/>
    </location>
</feature>
<reference evidence="17" key="1">
    <citation type="submission" date="2012-11" db="EMBL/GenBank/DDBJ databases">
        <title>Dependencies among metagenomic species, viruses, plasmids and units of genetic variation.</title>
        <authorList>
            <person name="Nielsen H.B."/>
            <person name="Almeida M."/>
            <person name="Juncker A.S."/>
            <person name="Rasmussen S."/>
            <person name="Li J."/>
            <person name="Sunagawa S."/>
            <person name="Plichta D."/>
            <person name="Gautier L."/>
            <person name="Le Chatelier E."/>
            <person name="Peletier E."/>
            <person name="Bonde I."/>
            <person name="Nielsen T."/>
            <person name="Manichanh C."/>
            <person name="Arumugam M."/>
            <person name="Batto J."/>
            <person name="Santos M.B.Q.D."/>
            <person name="Blom N."/>
            <person name="Borruel N."/>
            <person name="Burgdorf K.S."/>
            <person name="Boumezbeur F."/>
            <person name="Casellas F."/>
            <person name="Dore J."/>
            <person name="Guarner F."/>
            <person name="Hansen T."/>
            <person name="Hildebrand F."/>
            <person name="Kaas R.S."/>
            <person name="Kennedy S."/>
            <person name="Kristiansen K."/>
            <person name="Kultima J.R."/>
            <person name="Leonard P."/>
            <person name="Levenez F."/>
            <person name="Lund O."/>
            <person name="Moumen B."/>
            <person name="Le Paslier D."/>
            <person name="Pons N."/>
            <person name="Pedersen O."/>
            <person name="Prifti E."/>
            <person name="Qin J."/>
            <person name="Raes J."/>
            <person name="Tap J."/>
            <person name="Tims S."/>
            <person name="Ussery D.W."/>
            <person name="Yamada T."/>
            <person name="MetaHit consortium"/>
            <person name="Renault P."/>
            <person name="Sicheritz-Ponten T."/>
            <person name="Bork P."/>
            <person name="Wang J."/>
            <person name="Brunak S."/>
            <person name="Ehrlich S.D."/>
        </authorList>
    </citation>
    <scope>NUCLEOTIDE SEQUENCE [LARGE SCALE GENOMIC DNA]</scope>
</reference>
<keyword evidence="6 12" id="KW-0068">Autocatalytic cleavage</keyword>
<comment type="function">
    <text evidence="12">Represses a number of genes involved in the response to DNA damage (SOS response), including recA and lexA. In the presence of single-stranded DNA, RecA interacts with LexA causing an autocatalytic cleavage which disrupts the DNA-binding part of LexA, leading to derepression of the SOS regulon and eventually DNA repair.</text>
</comment>
<dbReference type="Gene3D" id="2.10.109.10">
    <property type="entry name" value="Umud Fragment, subunit A"/>
    <property type="match status" value="1"/>
</dbReference>
<dbReference type="GO" id="GO:0004252">
    <property type="term" value="F:serine-type endopeptidase activity"/>
    <property type="evidence" value="ECO:0007669"/>
    <property type="project" value="UniProtKB-UniRule"/>
</dbReference>
<dbReference type="Pfam" id="PF00717">
    <property type="entry name" value="Peptidase_S24"/>
    <property type="match status" value="1"/>
</dbReference>
<dbReference type="InterPro" id="IPR006200">
    <property type="entry name" value="LexA"/>
</dbReference>
<keyword evidence="7 12" id="KW-0805">Transcription regulation</keyword>
<dbReference type="FunFam" id="2.10.109.10:FF:000001">
    <property type="entry name" value="LexA repressor"/>
    <property type="match status" value="1"/>
</dbReference>
<feature type="active site" description="For autocatalytic cleavage activity" evidence="12">
    <location>
        <position position="128"/>
    </location>
</feature>
<reference evidence="18 20" key="2">
    <citation type="submission" date="2022-03" db="EMBL/GenBank/DDBJ databases">
        <title>Metagenome-assembled genomes from swine fecal metagenomes.</title>
        <authorList>
            <person name="Holman D.B."/>
            <person name="Kommadath A."/>
        </authorList>
    </citation>
    <scope>NUCLEOTIDE SEQUENCE [LARGE SCALE GENOMIC DNA]</scope>
    <source>
        <strain evidence="18">SUG147</strain>
    </source>
</reference>
<dbReference type="NCBIfam" id="TIGR00498">
    <property type="entry name" value="lexA"/>
    <property type="match status" value="1"/>
</dbReference>
<evidence type="ECO:0000256" key="9">
    <source>
        <dbReference type="ARBA" id="ARBA00023163"/>
    </source>
</evidence>
<proteinExistence type="inferred from homology"/>
<dbReference type="EMBL" id="CBFW010000140">
    <property type="protein sequence ID" value="CDC73035.1"/>
    <property type="molecule type" value="Genomic_DNA"/>
</dbReference>
<evidence type="ECO:0000256" key="6">
    <source>
        <dbReference type="ARBA" id="ARBA00022813"/>
    </source>
</evidence>
<dbReference type="SUPFAM" id="SSF51306">
    <property type="entry name" value="LexA/Signal peptidase"/>
    <property type="match status" value="1"/>
</dbReference>
<dbReference type="STRING" id="1263015.BN580_01143"/>
<dbReference type="Gene3D" id="1.10.10.10">
    <property type="entry name" value="Winged helix-like DNA-binding domain superfamily/Winged helix DNA-binding domain"/>
    <property type="match status" value="1"/>
</dbReference>
<comment type="similarity">
    <text evidence="1 12 13">Belongs to the peptidase S24 family.</text>
</comment>
<protein>
    <recommendedName>
        <fullName evidence="12">LexA repressor</fullName>
        <ecNumber evidence="12">3.4.21.88</ecNumber>
    </recommendedName>
</protein>
<evidence type="ECO:0000256" key="11">
    <source>
        <dbReference type="ARBA" id="ARBA00023236"/>
    </source>
</evidence>
<dbReference type="PANTHER" id="PTHR33516:SF2">
    <property type="entry name" value="LEXA REPRESSOR-RELATED"/>
    <property type="match status" value="1"/>
</dbReference>
<dbReference type="InterPro" id="IPR050077">
    <property type="entry name" value="LexA_repressor"/>
</dbReference>
<dbReference type="SUPFAM" id="SSF46785">
    <property type="entry name" value="Winged helix' DNA-binding domain"/>
    <property type="match status" value="1"/>
</dbReference>
<evidence type="ECO:0000256" key="10">
    <source>
        <dbReference type="ARBA" id="ARBA00023204"/>
    </source>
</evidence>
<evidence type="ECO:0000256" key="13">
    <source>
        <dbReference type="RuleBase" id="RU003991"/>
    </source>
</evidence>
<gene>
    <name evidence="12 18" type="primary">lexA</name>
    <name evidence="17" type="ORF">BN580_01143</name>
    <name evidence="18" type="ORF">MR241_08795</name>
</gene>
<keyword evidence="4 12" id="KW-0227">DNA damage</keyword>
<dbReference type="AlphaFoldDB" id="R6TLB9"/>
<evidence type="ECO:0000256" key="7">
    <source>
        <dbReference type="ARBA" id="ARBA00023015"/>
    </source>
</evidence>
<keyword evidence="5 12" id="KW-0378">Hydrolase</keyword>
<evidence type="ECO:0000313" key="19">
    <source>
        <dbReference type="Proteomes" id="UP000017938"/>
    </source>
</evidence>
<dbReference type="InterPro" id="IPR015927">
    <property type="entry name" value="Peptidase_S24_S26A/B/C"/>
</dbReference>
<dbReference type="Pfam" id="PF01726">
    <property type="entry name" value="LexA_DNA_bind"/>
    <property type="match status" value="1"/>
</dbReference>
<keyword evidence="9 12" id="KW-0804">Transcription</keyword>
<feature type="domain" description="Peptidase S24/S26A/S26B/S26C" evidence="15">
    <location>
        <begin position="84"/>
        <end position="198"/>
    </location>
</feature>
<dbReference type="Proteomes" id="UP000017938">
    <property type="component" value="Unassembled WGS sequence"/>
</dbReference>
<dbReference type="Proteomes" id="UP001139365">
    <property type="component" value="Unassembled WGS sequence"/>
</dbReference>
<dbReference type="GO" id="GO:0045892">
    <property type="term" value="P:negative regulation of DNA-templated transcription"/>
    <property type="evidence" value="ECO:0007669"/>
    <property type="project" value="UniProtKB-UniRule"/>
</dbReference>
<evidence type="ECO:0000256" key="3">
    <source>
        <dbReference type="ARBA" id="ARBA00022705"/>
    </source>
</evidence>
<dbReference type="InterPro" id="IPR036390">
    <property type="entry name" value="WH_DNA-bd_sf"/>
</dbReference>
<sequence>MRASQYNEKEKAIFDYINETIRSEGYAPSVRDIQNAVGIKSTSTVHAYLNRLAEKGLIRKETGKSRTLHTESRSQSPHRTARVPLLGCVRAGMPILAVENYEGYIDYPLMNRSYPANELFALRVTGDSMTEAGILDGDIIVVKKDSCAENGDIVVALVEDSATVKTFYRENGHFRLQPENRTMKPIIVDEVYILGKVVADLRFY</sequence>
<evidence type="ECO:0000256" key="12">
    <source>
        <dbReference type="HAMAP-Rule" id="MF_00015"/>
    </source>
</evidence>
<keyword evidence="2 12" id="KW-0678">Repressor</keyword>
<evidence type="ECO:0000256" key="4">
    <source>
        <dbReference type="ARBA" id="ARBA00022763"/>
    </source>
</evidence>
<evidence type="ECO:0000256" key="2">
    <source>
        <dbReference type="ARBA" id="ARBA00022491"/>
    </source>
</evidence>
<accession>R6TLB9</accession>
<keyword evidence="11 12" id="KW-0742">SOS response</keyword>
<keyword evidence="3 12" id="KW-0235">DNA replication</keyword>
<feature type="site" description="Cleavage; by autolysis" evidence="12">
    <location>
        <begin position="91"/>
        <end position="92"/>
    </location>
</feature>
<evidence type="ECO:0000259" key="15">
    <source>
        <dbReference type="Pfam" id="PF00717"/>
    </source>
</evidence>